<accession>A0A3M6TZW4</accession>
<comment type="caution">
    <text evidence="1">The sequence shown here is derived from an EMBL/GenBank/DDBJ whole genome shotgun (WGS) entry which is preliminary data.</text>
</comment>
<dbReference type="SUPFAM" id="SSF57302">
    <property type="entry name" value="Snake toxin-like"/>
    <property type="match status" value="1"/>
</dbReference>
<dbReference type="AlphaFoldDB" id="A0A3M6TZW4"/>
<evidence type="ECO:0000313" key="1">
    <source>
        <dbReference type="EMBL" id="RMX46916.1"/>
    </source>
</evidence>
<protein>
    <submittedName>
        <fullName evidence="1">Uncharacterized protein</fullName>
    </submittedName>
</protein>
<name>A0A3M6TZW4_POCDA</name>
<proteinExistence type="predicted"/>
<dbReference type="Gene3D" id="2.10.60.10">
    <property type="entry name" value="CD59"/>
    <property type="match status" value="1"/>
</dbReference>
<dbReference type="OrthoDB" id="5986314at2759"/>
<keyword evidence="2" id="KW-1185">Reference proteome</keyword>
<dbReference type="CDD" id="cd00117">
    <property type="entry name" value="TFP"/>
    <property type="match status" value="1"/>
</dbReference>
<organism evidence="1 2">
    <name type="scientific">Pocillopora damicornis</name>
    <name type="common">Cauliflower coral</name>
    <name type="synonym">Millepora damicornis</name>
    <dbReference type="NCBI Taxonomy" id="46731"/>
    <lineage>
        <taxon>Eukaryota</taxon>
        <taxon>Metazoa</taxon>
        <taxon>Cnidaria</taxon>
        <taxon>Anthozoa</taxon>
        <taxon>Hexacorallia</taxon>
        <taxon>Scleractinia</taxon>
        <taxon>Astrocoeniina</taxon>
        <taxon>Pocilloporidae</taxon>
        <taxon>Pocillopora</taxon>
    </lineage>
</organism>
<dbReference type="Proteomes" id="UP000275408">
    <property type="component" value="Unassembled WGS sequence"/>
</dbReference>
<dbReference type="EMBL" id="RCHS01002525">
    <property type="protein sequence ID" value="RMX46916.1"/>
    <property type="molecule type" value="Genomic_DNA"/>
</dbReference>
<reference evidence="1 2" key="1">
    <citation type="journal article" date="2018" name="Sci. Rep.">
        <title>Comparative analysis of the Pocillopora damicornis genome highlights role of immune system in coral evolution.</title>
        <authorList>
            <person name="Cunning R."/>
            <person name="Bay R.A."/>
            <person name="Gillette P."/>
            <person name="Baker A.C."/>
            <person name="Traylor-Knowles N."/>
        </authorList>
    </citation>
    <scope>NUCLEOTIDE SEQUENCE [LARGE SCALE GENOMIC DNA]</scope>
    <source>
        <strain evidence="1">RSMAS</strain>
        <tissue evidence="1">Whole animal</tissue>
    </source>
</reference>
<gene>
    <name evidence="1" type="ORF">pdam_00014518</name>
</gene>
<sequence length="252" mass="27985">MRSTNGLQQLLFVKKTVTAWKFIIGLQSTSSSSVFANVATKKRKAATVSTVTGEEDPFADLDVSADEELENLVQQVARGSAISAYLESDNELPTCYSLLNEQQLLKAIGTSHNVMEIESDDENEMEKEDTPGHGLKCFRCNGKEADCTKKIFEGNKTKYVENCSTGQDTCMRTWIQKEDDDNSYVSNMCMEKQDCEDLEKKCEDKELKDENDKPLKCAVACCSTDECNGSSEVYFSVIFLAACSIFGLALIK</sequence>
<dbReference type="InterPro" id="IPR045860">
    <property type="entry name" value="Snake_toxin-like_sf"/>
</dbReference>
<evidence type="ECO:0000313" key="2">
    <source>
        <dbReference type="Proteomes" id="UP000275408"/>
    </source>
</evidence>